<dbReference type="PANTHER" id="PTHR30005">
    <property type="entry name" value="EXOPOLYPHOSPHATASE"/>
    <property type="match status" value="1"/>
</dbReference>
<dbReference type="InterPro" id="IPR043129">
    <property type="entry name" value="ATPase_NBD"/>
</dbReference>
<dbReference type="EMBL" id="SRXW01000006">
    <property type="protein sequence ID" value="TGY87466.1"/>
    <property type="molecule type" value="Genomic_DNA"/>
</dbReference>
<dbReference type="SUPFAM" id="SSF53067">
    <property type="entry name" value="Actin-like ATPase domain"/>
    <property type="match status" value="2"/>
</dbReference>
<comment type="caution">
    <text evidence="3">The sequence shown here is derived from an EMBL/GenBank/DDBJ whole genome shotgun (WGS) entry which is preliminary data.</text>
</comment>
<evidence type="ECO:0000313" key="4">
    <source>
        <dbReference type="Proteomes" id="UP000308054"/>
    </source>
</evidence>
<organism evidence="3 4">
    <name type="scientific">Marinicauda algicola</name>
    <dbReference type="NCBI Taxonomy" id="2029849"/>
    <lineage>
        <taxon>Bacteria</taxon>
        <taxon>Pseudomonadati</taxon>
        <taxon>Pseudomonadota</taxon>
        <taxon>Alphaproteobacteria</taxon>
        <taxon>Maricaulales</taxon>
        <taxon>Maricaulaceae</taxon>
        <taxon>Marinicauda</taxon>
    </lineage>
</organism>
<gene>
    <name evidence="3" type="ORF">E5163_15485</name>
</gene>
<dbReference type="PANTHER" id="PTHR30005:SF0">
    <property type="entry name" value="RETROGRADE REGULATION PROTEIN 2"/>
    <property type="match status" value="1"/>
</dbReference>
<dbReference type="OrthoDB" id="9793035at2"/>
<dbReference type="GO" id="GO:0016462">
    <property type="term" value="F:pyrophosphatase activity"/>
    <property type="evidence" value="ECO:0007669"/>
    <property type="project" value="TreeGrafter"/>
</dbReference>
<sequence length="369" mass="40089">MAKDAAGSEPARSGPNRPRRQSRGEPLYGAIDLGTNNCRMLVARKTREGFRVVDAYSRIVRLGEGLGASGTLSQAAMDRALEALKVCAQRLEKKHVARLRAIATEACRRASNGPAFIERVREETGLELEIVTPEEEARLAVQGSLDLLDEGMDAAVVVDIGGGSTELCWVDLAEWRARGGFASGGRPPLRGWSTMPMGVVTLSEHFPEPEDDAARGEWYEAMKAHVRAHMKAPKGARRLRPVFQAGKAHMVGTSGTVTSVAGVHLGLERYDRSRVDGLWIETEEAHAVCRRLASKDAAGRAREGCIGTERADLVVAGCAILEAVMEAWPTQRMRVGDRGLREGLLLNLMRKKRRRGRRGGAPRGKGPTS</sequence>
<protein>
    <submittedName>
        <fullName evidence="3">Ppx/GppA family phosphatase</fullName>
    </submittedName>
</protein>
<evidence type="ECO:0000256" key="1">
    <source>
        <dbReference type="SAM" id="MobiDB-lite"/>
    </source>
</evidence>
<dbReference type="Pfam" id="PF02541">
    <property type="entry name" value="Ppx-GppA"/>
    <property type="match status" value="1"/>
</dbReference>
<name>A0A4S2GWN9_9PROT</name>
<dbReference type="Gene3D" id="3.30.420.40">
    <property type="match status" value="1"/>
</dbReference>
<feature type="region of interest" description="Disordered" evidence="1">
    <location>
        <begin position="1"/>
        <end position="28"/>
    </location>
</feature>
<keyword evidence="4" id="KW-1185">Reference proteome</keyword>
<evidence type="ECO:0000313" key="3">
    <source>
        <dbReference type="EMBL" id="TGY87466.1"/>
    </source>
</evidence>
<dbReference type="InterPro" id="IPR050273">
    <property type="entry name" value="GppA/Ppx_hydrolase"/>
</dbReference>
<evidence type="ECO:0000259" key="2">
    <source>
        <dbReference type="Pfam" id="PF02541"/>
    </source>
</evidence>
<dbReference type="InterPro" id="IPR003695">
    <property type="entry name" value="Ppx_GppA_N"/>
</dbReference>
<dbReference type="Proteomes" id="UP000308054">
    <property type="component" value="Unassembled WGS sequence"/>
</dbReference>
<dbReference type="RefSeq" id="WP_135997439.1">
    <property type="nucleotide sequence ID" value="NZ_CP071057.1"/>
</dbReference>
<proteinExistence type="predicted"/>
<reference evidence="3 4" key="1">
    <citation type="journal article" date="2017" name="Int. J. Syst. Evol. Microbiol.">
        <title>Marinicauda algicola sp. nov., isolated from a marine red alga Rhodosorus marinus.</title>
        <authorList>
            <person name="Jeong S.E."/>
            <person name="Jeon S.H."/>
            <person name="Chun B.H."/>
            <person name="Kim D.W."/>
            <person name="Jeon C.O."/>
        </authorList>
    </citation>
    <scope>NUCLEOTIDE SEQUENCE [LARGE SCALE GENOMIC DNA]</scope>
    <source>
        <strain evidence="3 4">JCM 31718</strain>
    </source>
</reference>
<dbReference type="CDD" id="cd24054">
    <property type="entry name" value="ASKHA_NBD_AaPPX-GppA_MtPPX2-like"/>
    <property type="match status" value="1"/>
</dbReference>
<dbReference type="AlphaFoldDB" id="A0A4S2GWN9"/>
<dbReference type="Gene3D" id="3.30.420.150">
    <property type="entry name" value="Exopolyphosphatase. Domain 2"/>
    <property type="match status" value="1"/>
</dbReference>
<accession>A0A4S2GWN9</accession>
<feature type="domain" description="Ppx/GppA phosphatase N-terminal" evidence="2">
    <location>
        <begin position="41"/>
        <end position="351"/>
    </location>
</feature>